<dbReference type="Pfam" id="PF01435">
    <property type="entry name" value="Peptidase_M48"/>
    <property type="match status" value="1"/>
</dbReference>
<dbReference type="PANTHER" id="PTHR43221">
    <property type="entry name" value="PROTEASE HTPX"/>
    <property type="match status" value="1"/>
</dbReference>
<feature type="transmembrane region" description="Helical" evidence="11">
    <location>
        <begin position="128"/>
        <end position="155"/>
    </location>
</feature>
<gene>
    <name evidence="13" type="ORF">SAMN04488589_0120</name>
</gene>
<proteinExistence type="inferred from homology"/>
<name>A0A7Z7AU79_9EURY</name>
<feature type="transmembrane region" description="Helical" evidence="11">
    <location>
        <begin position="167"/>
        <end position="188"/>
    </location>
</feature>
<sequence>MITLPVVSVSFYIGGLVPGILSFAIVLILSRVIYLSSSRFILKWYGCHDVPSGEFAEVYGMLDNLCSIFSVNKPEIHLFESAVPVIFTVGSKKSSHIVFSRRLLDILEDDELEMIFAREMARIKEGNVALNTFVAFIAGIIASFSTIALWMAMLGGFGQEEDPAPKFIRFVVMGIVMLPCSLIVYAGASDSTSKADIEVLKVMKNKDILSSALKRLHNDILLNSMEYFNPGHVHLYVMNPVKVNSFFDIHLSLFNMKPDLSARLKAIDKIDNDVYQEKIIRKRLDGVEV</sequence>
<dbReference type="GO" id="GO:0006508">
    <property type="term" value="P:proteolysis"/>
    <property type="evidence" value="ECO:0007669"/>
    <property type="project" value="UniProtKB-KW"/>
</dbReference>
<keyword evidence="6 10" id="KW-0862">Zinc</keyword>
<keyword evidence="8 10" id="KW-0482">Metalloprotease</keyword>
<dbReference type="EMBL" id="FNCA01000001">
    <property type="protein sequence ID" value="SDF25106.1"/>
    <property type="molecule type" value="Genomic_DNA"/>
</dbReference>
<keyword evidence="7 11" id="KW-1133">Transmembrane helix</keyword>
<dbReference type="InterPro" id="IPR001915">
    <property type="entry name" value="Peptidase_M48"/>
</dbReference>
<keyword evidence="9 11" id="KW-0472">Membrane</keyword>
<evidence type="ECO:0000256" key="1">
    <source>
        <dbReference type="ARBA" id="ARBA00022475"/>
    </source>
</evidence>
<evidence type="ECO:0000256" key="3">
    <source>
        <dbReference type="ARBA" id="ARBA00022692"/>
    </source>
</evidence>
<comment type="caution">
    <text evidence="13">The sequence shown here is derived from an EMBL/GenBank/DDBJ whole genome shotgun (WGS) entry which is preliminary data.</text>
</comment>
<evidence type="ECO:0000256" key="5">
    <source>
        <dbReference type="ARBA" id="ARBA00022801"/>
    </source>
</evidence>
<evidence type="ECO:0000313" key="14">
    <source>
        <dbReference type="Proteomes" id="UP000199259"/>
    </source>
</evidence>
<evidence type="ECO:0000256" key="10">
    <source>
        <dbReference type="RuleBase" id="RU003983"/>
    </source>
</evidence>
<dbReference type="GO" id="GO:0004222">
    <property type="term" value="F:metalloendopeptidase activity"/>
    <property type="evidence" value="ECO:0007669"/>
    <property type="project" value="InterPro"/>
</dbReference>
<organism evidence="13 14">
    <name type="scientific">Methanolobus vulcani</name>
    <dbReference type="NCBI Taxonomy" id="38026"/>
    <lineage>
        <taxon>Archaea</taxon>
        <taxon>Methanobacteriati</taxon>
        <taxon>Methanobacteriota</taxon>
        <taxon>Stenosarchaea group</taxon>
        <taxon>Methanomicrobia</taxon>
        <taxon>Methanosarcinales</taxon>
        <taxon>Methanosarcinaceae</taxon>
        <taxon>Methanolobus</taxon>
    </lineage>
</organism>
<evidence type="ECO:0000256" key="7">
    <source>
        <dbReference type="ARBA" id="ARBA00022989"/>
    </source>
</evidence>
<evidence type="ECO:0000256" key="2">
    <source>
        <dbReference type="ARBA" id="ARBA00022670"/>
    </source>
</evidence>
<evidence type="ECO:0000259" key="12">
    <source>
        <dbReference type="Pfam" id="PF01435"/>
    </source>
</evidence>
<dbReference type="Gene3D" id="3.30.2010.10">
    <property type="entry name" value="Metalloproteases ('zincins'), catalytic domain"/>
    <property type="match status" value="1"/>
</dbReference>
<keyword evidence="5 10" id="KW-0378">Hydrolase</keyword>
<comment type="similarity">
    <text evidence="10">Belongs to the peptidase M48 family.</text>
</comment>
<comment type="cofactor">
    <cofactor evidence="10">
        <name>Zn(2+)</name>
        <dbReference type="ChEBI" id="CHEBI:29105"/>
    </cofactor>
    <text evidence="10">Binds 1 zinc ion per subunit.</text>
</comment>
<dbReference type="GO" id="GO:0046872">
    <property type="term" value="F:metal ion binding"/>
    <property type="evidence" value="ECO:0007669"/>
    <property type="project" value="UniProtKB-KW"/>
</dbReference>
<accession>A0A7Z7AU79</accession>
<keyword evidence="2 10" id="KW-0645">Protease</keyword>
<keyword evidence="3 11" id="KW-0812">Transmembrane</keyword>
<keyword evidence="4" id="KW-0479">Metal-binding</keyword>
<keyword evidence="1" id="KW-1003">Cell membrane</keyword>
<protein>
    <submittedName>
        <fullName evidence="13">Heat shock protein HtpX</fullName>
    </submittedName>
</protein>
<evidence type="ECO:0000256" key="4">
    <source>
        <dbReference type="ARBA" id="ARBA00022723"/>
    </source>
</evidence>
<evidence type="ECO:0000256" key="8">
    <source>
        <dbReference type="ARBA" id="ARBA00023049"/>
    </source>
</evidence>
<dbReference type="PANTHER" id="PTHR43221:SF2">
    <property type="entry name" value="PROTEASE HTPX HOMOLOG"/>
    <property type="match status" value="1"/>
</dbReference>
<evidence type="ECO:0000256" key="9">
    <source>
        <dbReference type="ARBA" id="ARBA00023136"/>
    </source>
</evidence>
<evidence type="ECO:0000313" key="13">
    <source>
        <dbReference type="EMBL" id="SDF25106.1"/>
    </source>
</evidence>
<dbReference type="Proteomes" id="UP000199259">
    <property type="component" value="Unassembled WGS sequence"/>
</dbReference>
<reference evidence="13 14" key="1">
    <citation type="submission" date="2016-10" db="EMBL/GenBank/DDBJ databases">
        <authorList>
            <person name="Varghese N."/>
            <person name="Submissions S."/>
        </authorList>
    </citation>
    <scope>NUCLEOTIDE SEQUENCE [LARGE SCALE GENOMIC DNA]</scope>
    <source>
        <strain evidence="13 14">PL 12/M</strain>
    </source>
</reference>
<dbReference type="AlphaFoldDB" id="A0A7Z7AU79"/>
<dbReference type="InterPro" id="IPR050083">
    <property type="entry name" value="HtpX_protease"/>
</dbReference>
<feature type="transmembrane region" description="Helical" evidence="11">
    <location>
        <begin position="12"/>
        <end position="34"/>
    </location>
</feature>
<keyword evidence="13" id="KW-0346">Stress response</keyword>
<keyword evidence="14" id="KW-1185">Reference proteome</keyword>
<feature type="domain" description="Peptidase M48" evidence="12">
    <location>
        <begin position="75"/>
        <end position="270"/>
    </location>
</feature>
<evidence type="ECO:0000256" key="6">
    <source>
        <dbReference type="ARBA" id="ARBA00022833"/>
    </source>
</evidence>
<evidence type="ECO:0000256" key="11">
    <source>
        <dbReference type="SAM" id="Phobius"/>
    </source>
</evidence>